<feature type="domain" description="AB hydrolase-1" evidence="7">
    <location>
        <begin position="77"/>
        <end position="344"/>
    </location>
</feature>
<dbReference type="UniPathway" id="UPA00917"/>
<accession>A0A1C0YEJ9</accession>
<dbReference type="InterPro" id="IPR051321">
    <property type="entry name" value="PHA/PHB_synthase"/>
</dbReference>
<reference evidence="8 9" key="1">
    <citation type="submission" date="2016-07" db="EMBL/GenBank/DDBJ databases">
        <title>Caryophanon latum genome sequencing.</title>
        <authorList>
            <person name="Verma A."/>
            <person name="Pal Y."/>
            <person name="Krishnamurthi S."/>
        </authorList>
    </citation>
    <scope>NUCLEOTIDE SEQUENCE [LARGE SCALE GENOMIC DNA]</scope>
    <source>
        <strain evidence="8 9">DSM 14151</strain>
    </source>
</reference>
<dbReference type="SUPFAM" id="SSF53474">
    <property type="entry name" value="alpha/beta-Hydrolases"/>
    <property type="match status" value="1"/>
</dbReference>
<dbReference type="PANTHER" id="PTHR36837">
    <property type="entry name" value="POLY(3-HYDROXYALKANOATE) POLYMERASE SUBUNIT PHAC"/>
    <property type="match status" value="1"/>
</dbReference>
<dbReference type="InterPro" id="IPR010125">
    <property type="entry name" value="PHA_synth_III_C"/>
</dbReference>
<keyword evidence="5" id="KW-0012">Acyltransferase</keyword>
<evidence type="ECO:0000256" key="4">
    <source>
        <dbReference type="ARBA" id="ARBA00022752"/>
    </source>
</evidence>
<name>A0A1C0YEJ9_9BACL</name>
<evidence type="ECO:0000259" key="7">
    <source>
        <dbReference type="Pfam" id="PF00561"/>
    </source>
</evidence>
<evidence type="ECO:0000313" key="9">
    <source>
        <dbReference type="Proteomes" id="UP000093482"/>
    </source>
</evidence>
<proteinExistence type="predicted"/>
<comment type="pathway">
    <text evidence="1">Biopolymer metabolism; poly-(R)-3-hydroxybutanoate biosynthesis.</text>
</comment>
<keyword evidence="4" id="KW-0583">PHB biosynthesis</keyword>
<dbReference type="GO" id="GO:0016746">
    <property type="term" value="F:acyltransferase activity"/>
    <property type="evidence" value="ECO:0007669"/>
    <property type="project" value="UniProtKB-KW"/>
</dbReference>
<evidence type="ECO:0000256" key="3">
    <source>
        <dbReference type="ARBA" id="ARBA00022679"/>
    </source>
</evidence>
<evidence type="ECO:0000313" key="8">
    <source>
        <dbReference type="EMBL" id="OCS85543.1"/>
    </source>
</evidence>
<keyword evidence="9" id="KW-1185">Reference proteome</keyword>
<evidence type="ECO:0000256" key="6">
    <source>
        <dbReference type="ARBA" id="ARBA00033356"/>
    </source>
</evidence>
<keyword evidence="3" id="KW-0808">Transferase</keyword>
<dbReference type="Pfam" id="PF00561">
    <property type="entry name" value="Abhydrolase_1"/>
    <property type="match status" value="1"/>
</dbReference>
<dbReference type="Proteomes" id="UP000093482">
    <property type="component" value="Unassembled WGS sequence"/>
</dbReference>
<dbReference type="Gene3D" id="3.40.50.1820">
    <property type="entry name" value="alpha/beta hydrolase"/>
    <property type="match status" value="1"/>
</dbReference>
<protein>
    <recommendedName>
        <fullName evidence="2">Poly(3-hydroxyalkanoate) polymerase subunit PhaC</fullName>
    </recommendedName>
    <alternativeName>
        <fullName evidence="6">PHB synthase subunit PhaC</fullName>
    </alternativeName>
</protein>
<dbReference type="AlphaFoldDB" id="A0A1C0YEJ9"/>
<comment type="caution">
    <text evidence="8">The sequence shown here is derived from an EMBL/GenBank/DDBJ whole genome shotgun (WGS) entry which is preliminary data.</text>
</comment>
<evidence type="ECO:0000256" key="1">
    <source>
        <dbReference type="ARBA" id="ARBA00004683"/>
    </source>
</evidence>
<evidence type="ECO:0000256" key="2">
    <source>
        <dbReference type="ARBA" id="ARBA00019065"/>
    </source>
</evidence>
<gene>
    <name evidence="8" type="ORF">A6K76_15020</name>
</gene>
<dbReference type="RefSeq" id="WP_066466276.1">
    <property type="nucleotide sequence ID" value="NZ_MATO01000065.1"/>
</dbReference>
<sequence>MVTVNTKPFDEWFETLKDASTFQWQTKDFEKARRFTEVLTTDADPIVGQTPREAIWTKNKATLYRYQPNKPKTHKVPILMIYALINKAYILDLYPGNSLIESLTNAGHDVYLLDWGTAGYEDRHMKIEDYIEDYMPRAAKKVLKHSGADELTMFGYCMGGTMTAVFTALYNDILPIRNLVLMTTPIDFANAGMYSNWLNKESFQLDKLVDTLGNIPFEMIDSGNKLLSPISNSVGTYVSLADRIDNDNAVLTWKLMQKWLNDGVPFPGESYRQWIRDFYQENKLVNDELEIRGKKVLLSNIKANLLNICAMRDNIVQPEQIAALNRKVSSKVNVLHEVQTGHVSVTTGRRAVTEIHPYIEQWIGTNSK</sequence>
<evidence type="ECO:0000256" key="5">
    <source>
        <dbReference type="ARBA" id="ARBA00023315"/>
    </source>
</evidence>
<dbReference type="InterPro" id="IPR000073">
    <property type="entry name" value="AB_hydrolase_1"/>
</dbReference>
<dbReference type="GO" id="GO:0042619">
    <property type="term" value="P:poly-hydroxybutyrate biosynthetic process"/>
    <property type="evidence" value="ECO:0007669"/>
    <property type="project" value="UniProtKB-KW"/>
</dbReference>
<dbReference type="PANTHER" id="PTHR36837:SF2">
    <property type="entry name" value="POLY(3-HYDROXYALKANOATE) POLYMERASE SUBUNIT PHAC"/>
    <property type="match status" value="1"/>
</dbReference>
<dbReference type="NCBIfam" id="TIGR01836">
    <property type="entry name" value="PHA_synth_III_C"/>
    <property type="match status" value="1"/>
</dbReference>
<dbReference type="EMBL" id="MATO01000065">
    <property type="protein sequence ID" value="OCS85543.1"/>
    <property type="molecule type" value="Genomic_DNA"/>
</dbReference>
<dbReference type="OrthoDB" id="9767934at2"/>
<dbReference type="InterPro" id="IPR029058">
    <property type="entry name" value="AB_hydrolase_fold"/>
</dbReference>
<organism evidence="8 9">
    <name type="scientific">Caryophanon latum</name>
    <dbReference type="NCBI Taxonomy" id="33977"/>
    <lineage>
        <taxon>Bacteria</taxon>
        <taxon>Bacillati</taxon>
        <taxon>Bacillota</taxon>
        <taxon>Bacilli</taxon>
        <taxon>Bacillales</taxon>
        <taxon>Caryophanaceae</taxon>
        <taxon>Caryophanon</taxon>
    </lineage>
</organism>